<sequence>MNITEDEGSWLLEQVKVPNLSLKPVLLYQATRDGWLTADFHRKVDGLNNTYAFFKYKETQRRAAGFTSLAYTSSYKTEKDNFSFVLSIDKRIVAKAAAYDNYVDFYELLGPYFHDQDTNTILCALWDPLYERGTAYCGFPKYYMPFEDNEKCSLSGLQNGSHELDELEVWQIL</sequence>
<reference evidence="2" key="1">
    <citation type="submission" date="2019-06" db="EMBL/GenBank/DDBJ databases">
        <authorList>
            <person name="Zheng W."/>
        </authorList>
    </citation>
    <scope>NUCLEOTIDE SEQUENCE</scope>
    <source>
        <strain evidence="2">QDHG01</strain>
    </source>
</reference>
<dbReference type="AlphaFoldDB" id="A0A8J8NKG0"/>
<dbReference type="Pfam" id="PF07534">
    <property type="entry name" value="TLD"/>
    <property type="match status" value="1"/>
</dbReference>
<keyword evidence="3" id="KW-1185">Reference proteome</keyword>
<dbReference type="EMBL" id="RRYP01014049">
    <property type="protein sequence ID" value="TNV76179.1"/>
    <property type="molecule type" value="Genomic_DNA"/>
</dbReference>
<feature type="domain" description="TLDc" evidence="1">
    <location>
        <begin position="14"/>
        <end position="172"/>
    </location>
</feature>
<evidence type="ECO:0000313" key="3">
    <source>
        <dbReference type="Proteomes" id="UP000785679"/>
    </source>
</evidence>
<evidence type="ECO:0000259" key="1">
    <source>
        <dbReference type="Pfam" id="PF07534"/>
    </source>
</evidence>
<evidence type="ECO:0000313" key="2">
    <source>
        <dbReference type="EMBL" id="TNV76179.1"/>
    </source>
</evidence>
<organism evidence="2 3">
    <name type="scientific">Halteria grandinella</name>
    <dbReference type="NCBI Taxonomy" id="5974"/>
    <lineage>
        <taxon>Eukaryota</taxon>
        <taxon>Sar</taxon>
        <taxon>Alveolata</taxon>
        <taxon>Ciliophora</taxon>
        <taxon>Intramacronucleata</taxon>
        <taxon>Spirotrichea</taxon>
        <taxon>Stichotrichia</taxon>
        <taxon>Sporadotrichida</taxon>
        <taxon>Halteriidae</taxon>
        <taxon>Halteria</taxon>
    </lineage>
</organism>
<accession>A0A8J8NKG0</accession>
<comment type="caution">
    <text evidence="2">The sequence shown here is derived from an EMBL/GenBank/DDBJ whole genome shotgun (WGS) entry which is preliminary data.</text>
</comment>
<dbReference type="InterPro" id="IPR006571">
    <property type="entry name" value="TLDc_dom"/>
</dbReference>
<gene>
    <name evidence="2" type="ORF">FGO68_gene11791</name>
</gene>
<proteinExistence type="predicted"/>
<name>A0A8J8NKG0_HALGN</name>
<dbReference type="Proteomes" id="UP000785679">
    <property type="component" value="Unassembled WGS sequence"/>
</dbReference>
<protein>
    <recommendedName>
        <fullName evidence="1">TLDc domain-containing protein</fullName>
    </recommendedName>
</protein>
<dbReference type="OrthoDB" id="431168at2759"/>